<reference evidence="2" key="1">
    <citation type="submission" date="2022-07" db="EMBL/GenBank/DDBJ databases">
        <title>Genome Sequence of Xylaria arbuscula.</title>
        <authorList>
            <person name="Buettner E."/>
        </authorList>
    </citation>
    <scope>NUCLEOTIDE SEQUENCE</scope>
    <source>
        <strain evidence="2">VT107</strain>
    </source>
</reference>
<name>A0A9W8TS78_9PEZI</name>
<protein>
    <submittedName>
        <fullName evidence="2">Uncharacterized protein</fullName>
    </submittedName>
</protein>
<dbReference type="EMBL" id="JANPWZ010000001">
    <property type="protein sequence ID" value="KAJ3580555.1"/>
    <property type="molecule type" value="Genomic_DNA"/>
</dbReference>
<dbReference type="AlphaFoldDB" id="A0A9W8TS78"/>
<gene>
    <name evidence="2" type="ORF">NPX13_g16</name>
</gene>
<keyword evidence="3" id="KW-1185">Reference proteome</keyword>
<comment type="caution">
    <text evidence="2">The sequence shown here is derived from an EMBL/GenBank/DDBJ whole genome shotgun (WGS) entry which is preliminary data.</text>
</comment>
<dbReference type="OrthoDB" id="4735787at2759"/>
<evidence type="ECO:0000313" key="3">
    <source>
        <dbReference type="Proteomes" id="UP001148614"/>
    </source>
</evidence>
<organism evidence="2 3">
    <name type="scientific">Xylaria arbuscula</name>
    <dbReference type="NCBI Taxonomy" id="114810"/>
    <lineage>
        <taxon>Eukaryota</taxon>
        <taxon>Fungi</taxon>
        <taxon>Dikarya</taxon>
        <taxon>Ascomycota</taxon>
        <taxon>Pezizomycotina</taxon>
        <taxon>Sordariomycetes</taxon>
        <taxon>Xylariomycetidae</taxon>
        <taxon>Xylariales</taxon>
        <taxon>Xylariaceae</taxon>
        <taxon>Xylaria</taxon>
    </lineage>
</organism>
<dbReference type="VEuPathDB" id="FungiDB:F4678DRAFT_457334"/>
<accession>A0A9W8TS78</accession>
<proteinExistence type="predicted"/>
<evidence type="ECO:0000256" key="1">
    <source>
        <dbReference type="SAM" id="MobiDB-lite"/>
    </source>
</evidence>
<dbReference type="Proteomes" id="UP001148614">
    <property type="component" value="Unassembled WGS sequence"/>
</dbReference>
<sequence>MPPNDAKLRVGKPGTQNQTSASVCSEPTATVTDDMRVFGNFQSSYNPSVDWLDGALPLHPYFNHAAQINNIVADIKTDILAFALEACHLILNGYKGIIERGGYDLLAESLSSAPELWHAVILAQHYGVIYFMSRSEARSRYHTLLSRNPITADYIDNFLRSNNSAGVRVINYAVHAFVTRGNLRVDYATSCIPPNAIGALGPRHVVVRAVDFNHRLASDVLACSSPMWDLHDFAHLSCATLNQELYGNKYQDHLLRLSRPLTALIRSPGMRTATGPLISDGLVFSELLTKLFTDAMVSNTDSHHLTYQSLCTELAIDLAEYLLGKRALNHPSTGRELSLPGSIPSTQLAVLVQNKSYELPASEIEQRVFTRGGPTGAKEDVLQGLSARERVAWLAESRSWSYFEVRNTIKHRAHKEAYRAVCCALIESAANEDDKKLLDKIRRNLQYKDWADGDRVILWDLLEVS</sequence>
<feature type="region of interest" description="Disordered" evidence="1">
    <location>
        <begin position="1"/>
        <end position="21"/>
    </location>
</feature>
<evidence type="ECO:0000313" key="2">
    <source>
        <dbReference type="EMBL" id="KAJ3580555.1"/>
    </source>
</evidence>